<keyword evidence="1" id="KW-0812">Transmembrane</keyword>
<protein>
    <submittedName>
        <fullName evidence="3">Uncharacterized protein</fullName>
    </submittedName>
</protein>
<feature type="chain" id="PRO_5032982848" evidence="2">
    <location>
        <begin position="19"/>
        <end position="502"/>
    </location>
</feature>
<keyword evidence="1" id="KW-1133">Transmembrane helix</keyword>
<gene>
    <name evidence="3" type="ORF">PGLA2088_LOCUS12888</name>
</gene>
<name>A0A813IYG8_POLGL</name>
<keyword evidence="2" id="KW-0732">Signal</keyword>
<keyword evidence="1" id="KW-0472">Membrane</keyword>
<dbReference type="EMBL" id="CAJNNW010015318">
    <property type="protein sequence ID" value="CAE8657577.1"/>
    <property type="molecule type" value="Genomic_DNA"/>
</dbReference>
<feature type="transmembrane region" description="Helical" evidence="1">
    <location>
        <begin position="451"/>
        <end position="471"/>
    </location>
</feature>
<feature type="signal peptide" evidence="2">
    <location>
        <begin position="1"/>
        <end position="18"/>
    </location>
</feature>
<evidence type="ECO:0000256" key="1">
    <source>
        <dbReference type="SAM" id="Phobius"/>
    </source>
</evidence>
<evidence type="ECO:0000256" key="2">
    <source>
        <dbReference type="SAM" id="SignalP"/>
    </source>
</evidence>
<proteinExistence type="predicted"/>
<feature type="non-terminal residue" evidence="3">
    <location>
        <position position="1"/>
    </location>
</feature>
<dbReference type="Proteomes" id="UP000626109">
    <property type="component" value="Unassembled WGS sequence"/>
</dbReference>
<evidence type="ECO:0000313" key="3">
    <source>
        <dbReference type="EMBL" id="CAE8657577.1"/>
    </source>
</evidence>
<comment type="caution">
    <text evidence="3">The sequence shown here is derived from an EMBL/GenBank/DDBJ whole genome shotgun (WGS) entry which is preliminary data.</text>
</comment>
<dbReference type="AlphaFoldDB" id="A0A813IYG8"/>
<sequence>SKLLSLLWLSARLPRALCQLTVTTGPPALLAKLAQATSAAESLYAPGGVVLDGETSVLGWPRHGDGCVGQLGLVELSGDAGRCEVASVMGSIVRGSPWIAVLPAKQTGRSSACRSLAELTRQLQSIAPLSPCGAVFVQDPAVEQRLPEIDPGREDLAVAAIPSLKLEGNGTGGELVNMLYEAVAAGGLAGGVAGELRWGLTTAAALKDGTTPVEFWASPLDSGALSLLQQLATSLRPLRRLLRPVARWHLRLEQNMPHSFRSAACVATGEISNLTAQVGGVLCMPSGDAEHQEAYILAQLQEIGRQKCLRERHAVSPEALWEYIERVLVRCGSVEASGLESCSGEQLQALDLNEEAVLRCSRERLAELLREEIERPGPGVGGNVGMESSLEVRIGGWAYGGAMEAELLFAAICSVASRPPAAGGAAACGDVWHWRDPRWFVYRVSMWPQGFLVLAASFMAPMLSPLLWAALKSSRALCRTAGQYGFTALAAHGGSESPLAPD</sequence>
<organism evidence="3 4">
    <name type="scientific">Polarella glacialis</name>
    <name type="common">Dinoflagellate</name>
    <dbReference type="NCBI Taxonomy" id="89957"/>
    <lineage>
        <taxon>Eukaryota</taxon>
        <taxon>Sar</taxon>
        <taxon>Alveolata</taxon>
        <taxon>Dinophyceae</taxon>
        <taxon>Suessiales</taxon>
        <taxon>Suessiaceae</taxon>
        <taxon>Polarella</taxon>
    </lineage>
</organism>
<evidence type="ECO:0000313" key="4">
    <source>
        <dbReference type="Proteomes" id="UP000626109"/>
    </source>
</evidence>
<accession>A0A813IYG8</accession>
<reference evidence="3" key="1">
    <citation type="submission" date="2021-02" db="EMBL/GenBank/DDBJ databases">
        <authorList>
            <person name="Dougan E. K."/>
            <person name="Rhodes N."/>
            <person name="Thang M."/>
            <person name="Chan C."/>
        </authorList>
    </citation>
    <scope>NUCLEOTIDE SEQUENCE</scope>
</reference>